<dbReference type="AlphaFoldDB" id="A0A897MX88"/>
<reference evidence="1" key="1">
    <citation type="submission" date="2020-11" db="EMBL/GenBank/DDBJ databases">
        <title>Carbohydrate-dependent, anaerobic sulfur respiration: A novel catabolism in halophilic archaea.</title>
        <authorList>
            <person name="Sorokin D.Y."/>
            <person name="Messina E."/>
            <person name="Smedile F."/>
            <person name="La Cono V."/>
            <person name="Hallsworth J.E."/>
            <person name="Yakimov M.M."/>
        </authorList>
    </citation>
    <scope>NUCLEOTIDE SEQUENCE</scope>
    <source>
        <strain evidence="1">HSR12-1</strain>
    </source>
</reference>
<evidence type="ECO:0000313" key="1">
    <source>
        <dbReference type="EMBL" id="QSG05222.1"/>
    </source>
</evidence>
<dbReference type="Proteomes" id="UP000663525">
    <property type="component" value="Chromosome"/>
</dbReference>
<proteinExistence type="predicted"/>
<name>A0A897MX88_9EURY</name>
<dbReference type="EMBL" id="CP064787">
    <property type="protein sequence ID" value="QSG05222.1"/>
    <property type="molecule type" value="Genomic_DNA"/>
</dbReference>
<sequence>MFEALTQFRSRLLTGRYRSPFAHMETLATHGSLPLPVRAVRGLLSVVRAPLADPVRRL</sequence>
<evidence type="ECO:0000313" key="2">
    <source>
        <dbReference type="Proteomes" id="UP000663525"/>
    </source>
</evidence>
<gene>
    <name evidence="1" type="ORF">HSR121_0872</name>
</gene>
<accession>A0A897MX88</accession>
<protein>
    <submittedName>
        <fullName evidence="1">Uncharacterized protein</fullName>
    </submittedName>
</protein>
<organism evidence="1 2">
    <name type="scientific">Halapricum desulfuricans</name>
    <dbReference type="NCBI Taxonomy" id="2841257"/>
    <lineage>
        <taxon>Archaea</taxon>
        <taxon>Methanobacteriati</taxon>
        <taxon>Methanobacteriota</taxon>
        <taxon>Stenosarchaea group</taxon>
        <taxon>Halobacteria</taxon>
        <taxon>Halobacteriales</taxon>
        <taxon>Haloarculaceae</taxon>
        <taxon>Halapricum</taxon>
    </lineage>
</organism>